<accession>A0A9N9Y183</accession>
<dbReference type="Pfam" id="PF13450">
    <property type="entry name" value="NAD_binding_8"/>
    <property type="match status" value="1"/>
</dbReference>
<dbReference type="PANTHER" id="PTHR46865:SF8">
    <property type="entry name" value="POSSIBLE OXIDOREDUCTASE"/>
    <property type="match status" value="1"/>
</dbReference>
<evidence type="ECO:0000313" key="5">
    <source>
        <dbReference type="EMBL" id="CAG9980916.1"/>
    </source>
</evidence>
<proteinExistence type="predicted"/>
<dbReference type="Gene3D" id="3.30.9.10">
    <property type="entry name" value="D-Amino Acid Oxidase, subunit A, domain 2"/>
    <property type="match status" value="1"/>
</dbReference>
<evidence type="ECO:0000256" key="3">
    <source>
        <dbReference type="ARBA" id="ARBA00023002"/>
    </source>
</evidence>
<dbReference type="PRINTS" id="PR00420">
    <property type="entry name" value="RNGMNOXGNASE"/>
</dbReference>
<dbReference type="GO" id="GO:0016491">
    <property type="term" value="F:oxidoreductase activity"/>
    <property type="evidence" value="ECO:0007669"/>
    <property type="project" value="UniProtKB-KW"/>
</dbReference>
<dbReference type="InterPro" id="IPR036188">
    <property type="entry name" value="FAD/NAD-bd_sf"/>
</dbReference>
<name>A0A9N9Y183_9HYPO</name>
<dbReference type="OrthoDB" id="655030at2759"/>
<keyword evidence="1" id="KW-0285">Flavoprotein</keyword>
<dbReference type="EMBL" id="CABFNO020001320">
    <property type="protein sequence ID" value="CAG9980916.1"/>
    <property type="molecule type" value="Genomic_DNA"/>
</dbReference>
<dbReference type="Pfam" id="PF01494">
    <property type="entry name" value="FAD_binding_3"/>
    <property type="match status" value="1"/>
</dbReference>
<gene>
    <name evidence="5" type="ORF">CBYS24578_00018462</name>
</gene>
<evidence type="ECO:0000256" key="2">
    <source>
        <dbReference type="ARBA" id="ARBA00022827"/>
    </source>
</evidence>
<dbReference type="SUPFAM" id="SSF51905">
    <property type="entry name" value="FAD/NAD(P)-binding domain"/>
    <property type="match status" value="1"/>
</dbReference>
<sequence>MENKPRALIVGAGISGLSAAWWLDRAGWSSILIDKSSTIQDGGYMMSLYGLGYKTVCKMDLNLKPIIYTFDEATIQDRKGKELVRLRCEDFHGIPGINLCRGDLAQALLQALPTSATIRLGETVADVLDEGDKVRATLASGETLEGDLLIGADGVRSTIRDRLWKGKNCLDQLGYSYATYELDAVDDEAKSQSACDCFLSHGRIDEFFNLRNERVAALHVWQDGATQPQDRELGFKILRDITKTAPPLVKTALERAEKSGSTPIIDTLAMVKLKHWSKGRIMLLGDSAHCLSFLSNKGAGMALASAELLSVELTKTKDVAQALVNHEKKLRPIIKNLQHRSRKMAPKYIPTSLFEYRKKKFFTRLVPNSLVVRRHEKIIKYENNLIIQ</sequence>
<dbReference type="AlphaFoldDB" id="A0A9N9Y183"/>
<dbReference type="InterPro" id="IPR051704">
    <property type="entry name" value="FAD_aromatic-hydroxylase"/>
</dbReference>
<keyword evidence="6" id="KW-1185">Reference proteome</keyword>
<keyword evidence="2" id="KW-0274">FAD</keyword>
<feature type="domain" description="FAD-binding" evidence="4">
    <location>
        <begin position="114"/>
        <end position="312"/>
    </location>
</feature>
<keyword evidence="3" id="KW-0560">Oxidoreductase</keyword>
<dbReference type="PANTHER" id="PTHR46865">
    <property type="entry name" value="OXIDOREDUCTASE-RELATED"/>
    <property type="match status" value="1"/>
</dbReference>
<protein>
    <recommendedName>
        <fullName evidence="4">FAD-binding domain-containing protein</fullName>
    </recommendedName>
</protein>
<dbReference type="InterPro" id="IPR002938">
    <property type="entry name" value="FAD-bd"/>
</dbReference>
<organism evidence="5 6">
    <name type="scientific">Clonostachys byssicola</name>
    <dbReference type="NCBI Taxonomy" id="160290"/>
    <lineage>
        <taxon>Eukaryota</taxon>
        <taxon>Fungi</taxon>
        <taxon>Dikarya</taxon>
        <taxon>Ascomycota</taxon>
        <taxon>Pezizomycotina</taxon>
        <taxon>Sordariomycetes</taxon>
        <taxon>Hypocreomycetidae</taxon>
        <taxon>Hypocreales</taxon>
        <taxon>Bionectriaceae</taxon>
        <taxon>Clonostachys</taxon>
    </lineage>
</organism>
<reference evidence="5" key="1">
    <citation type="submission" date="2021-10" db="EMBL/GenBank/DDBJ databases">
        <authorList>
            <person name="Piombo E."/>
        </authorList>
    </citation>
    <scope>NUCLEOTIDE SEQUENCE</scope>
</reference>
<evidence type="ECO:0000313" key="6">
    <source>
        <dbReference type="Proteomes" id="UP000754883"/>
    </source>
</evidence>
<dbReference type="GO" id="GO:0071949">
    <property type="term" value="F:FAD binding"/>
    <property type="evidence" value="ECO:0007669"/>
    <property type="project" value="InterPro"/>
</dbReference>
<evidence type="ECO:0000259" key="4">
    <source>
        <dbReference type="Pfam" id="PF01494"/>
    </source>
</evidence>
<dbReference type="Gene3D" id="3.50.50.60">
    <property type="entry name" value="FAD/NAD(P)-binding domain"/>
    <property type="match status" value="1"/>
</dbReference>
<evidence type="ECO:0000256" key="1">
    <source>
        <dbReference type="ARBA" id="ARBA00022630"/>
    </source>
</evidence>
<comment type="caution">
    <text evidence="5">The sequence shown here is derived from an EMBL/GenBank/DDBJ whole genome shotgun (WGS) entry which is preliminary data.</text>
</comment>
<dbReference type="Proteomes" id="UP000754883">
    <property type="component" value="Unassembled WGS sequence"/>
</dbReference>